<dbReference type="AlphaFoldDB" id="A0A7J9BHQ1"/>
<proteinExistence type="predicted"/>
<dbReference type="EMBL" id="JABEZY010000003">
    <property type="protein sequence ID" value="MBA0735727.1"/>
    <property type="molecule type" value="Genomic_DNA"/>
</dbReference>
<feature type="chain" id="PRO_5029838011" description="Yippee domain-containing protein" evidence="1">
    <location>
        <begin position="25"/>
        <end position="189"/>
    </location>
</feature>
<evidence type="ECO:0000256" key="1">
    <source>
        <dbReference type="SAM" id="SignalP"/>
    </source>
</evidence>
<feature type="non-terminal residue" evidence="2">
    <location>
        <position position="1"/>
    </location>
</feature>
<keyword evidence="1" id="KW-0732">Signal</keyword>
<protein>
    <recommendedName>
        <fullName evidence="4">Yippee domain-containing protein</fullName>
    </recommendedName>
</protein>
<sequence length="189" mass="22287">MGVTWTQLKSFLKVLVSWIPMATPPNTVRYKMNSGNRFFICRNCRNHLVTWNNCRGRFLIVFVQEKNDRMEAHRLSKKTGGKRISLPRCVRYLSHYIPLSSKILYILQFSLLWFLGICSVNVRTDPISTHRFLFNLPVVKVRCNRCNMRLGQQFVSSFYFGSFDDLSEWLYVFNTDIAVFSLQKFFTSI</sequence>
<evidence type="ECO:0000313" key="2">
    <source>
        <dbReference type="EMBL" id="MBA0735727.1"/>
    </source>
</evidence>
<organism evidence="2 3">
    <name type="scientific">Gossypium gossypioides</name>
    <name type="common">Mexican cotton</name>
    <name type="synonym">Selera gossypioides</name>
    <dbReference type="NCBI Taxonomy" id="34282"/>
    <lineage>
        <taxon>Eukaryota</taxon>
        <taxon>Viridiplantae</taxon>
        <taxon>Streptophyta</taxon>
        <taxon>Embryophyta</taxon>
        <taxon>Tracheophyta</taxon>
        <taxon>Spermatophyta</taxon>
        <taxon>Magnoliopsida</taxon>
        <taxon>eudicotyledons</taxon>
        <taxon>Gunneridae</taxon>
        <taxon>Pentapetalae</taxon>
        <taxon>rosids</taxon>
        <taxon>malvids</taxon>
        <taxon>Malvales</taxon>
        <taxon>Malvaceae</taxon>
        <taxon>Malvoideae</taxon>
        <taxon>Gossypium</taxon>
    </lineage>
</organism>
<dbReference type="OrthoDB" id="1002356at2759"/>
<evidence type="ECO:0008006" key="4">
    <source>
        <dbReference type="Google" id="ProtNLM"/>
    </source>
</evidence>
<name>A0A7J9BHQ1_GOSGO</name>
<dbReference type="Proteomes" id="UP000593579">
    <property type="component" value="Unassembled WGS sequence"/>
</dbReference>
<gene>
    <name evidence="2" type="ORF">Gogos_019543</name>
</gene>
<feature type="signal peptide" evidence="1">
    <location>
        <begin position="1"/>
        <end position="24"/>
    </location>
</feature>
<evidence type="ECO:0000313" key="3">
    <source>
        <dbReference type="Proteomes" id="UP000593579"/>
    </source>
</evidence>
<comment type="caution">
    <text evidence="2">The sequence shown here is derived from an EMBL/GenBank/DDBJ whole genome shotgun (WGS) entry which is preliminary data.</text>
</comment>
<accession>A0A7J9BHQ1</accession>
<reference evidence="2 3" key="1">
    <citation type="journal article" date="2019" name="Genome Biol. Evol.">
        <title>Insights into the evolution of the New World diploid cottons (Gossypium, subgenus Houzingenia) based on genome sequencing.</title>
        <authorList>
            <person name="Grover C.E."/>
            <person name="Arick M.A. 2nd"/>
            <person name="Thrash A."/>
            <person name="Conover J.L."/>
            <person name="Sanders W.S."/>
            <person name="Peterson D.G."/>
            <person name="Frelichowski J.E."/>
            <person name="Scheffler J.A."/>
            <person name="Scheffler B.E."/>
            <person name="Wendel J.F."/>
        </authorList>
    </citation>
    <scope>NUCLEOTIDE SEQUENCE [LARGE SCALE GENOMIC DNA]</scope>
    <source>
        <strain evidence="2">5</strain>
        <tissue evidence="2">Leaf</tissue>
    </source>
</reference>
<keyword evidence="3" id="KW-1185">Reference proteome</keyword>